<keyword evidence="2" id="KW-0479">Metal-binding</keyword>
<feature type="region of interest" description="Disordered" evidence="6">
    <location>
        <begin position="75"/>
        <end position="118"/>
    </location>
</feature>
<evidence type="ECO:0000313" key="8">
    <source>
        <dbReference type="EMBL" id="KAF4969968.1"/>
    </source>
</evidence>
<dbReference type="Proteomes" id="UP000635477">
    <property type="component" value="Unassembled WGS sequence"/>
</dbReference>
<reference evidence="8" key="2">
    <citation type="submission" date="2020-05" db="EMBL/GenBank/DDBJ databases">
        <authorList>
            <person name="Kim H.-S."/>
            <person name="Proctor R.H."/>
            <person name="Brown D.W."/>
        </authorList>
    </citation>
    <scope>NUCLEOTIDE SEQUENCE</scope>
    <source>
        <strain evidence="8">NRRL 22465</strain>
    </source>
</reference>
<dbReference type="InterPro" id="IPR050815">
    <property type="entry name" value="TF_fung"/>
</dbReference>
<evidence type="ECO:0000256" key="2">
    <source>
        <dbReference type="ARBA" id="ARBA00022723"/>
    </source>
</evidence>
<gene>
    <name evidence="8" type="ORF">FZEAL_10134</name>
</gene>
<keyword evidence="9" id="KW-1185">Reference proteome</keyword>
<sequence>MSDLSTQKGKVRRKETGVQWVPEGKQNLRLVNTRCQAATDSQKAECNSVQHLQGEEGFACDRCISIGIGCVRPQPASEDTRHFPPGFSLSGGTEAGTGLSSPTTSSSTAPQRSSEPIALGQLPTGQELNDLIELYFSSVHPKGRAPQQLTLLMIANAMRFASTATTENLARADAWADAAIGALLPRVYQGFGAIQLMSLLLAQHYDLNRGNFTSAWLMGATCARMMQMMSLQTFDRTYENKLASDRQLSPLLSSEALRRVAWSTFYSDSVIDGGRYGFHVVDEQTYRLQLPCERARFLGDEMVVTETLSCSPLDPSNIGLNDVERAPLDMSAYLLRTAAARRRALHFAFRASHKEQTVDHLSADLDALKAHIQELINALPRRFQFNNNNMFLHRSRLVTFLLLHILRHNLFIVLGRASLMIYSRDPERADRIPQTRRDRISHALPIASLITQGLNANIAFDPQIGIHAYIALEILLFEPCRLAETDPLVDPKAPELLDAISPLLTVIRNIASRSEYMRQLHVETVYRLTHCGMSHLLSNIDLEAFSLYQPVGQDAAEYDFRDFRWAKVERLQRGASSVSNMAHDESLLEYKEDVDTSIHSATSSPKLDAIHTRGSFGQPAAEVSTVVEPLNLRGTPDNRTALEQFTMPWHGFTETESESQGIPLDWLWLLGNEGV</sequence>
<keyword evidence="4" id="KW-0804">Transcription</keyword>
<feature type="domain" description="Xylanolytic transcriptional activator regulatory" evidence="7">
    <location>
        <begin position="136"/>
        <end position="294"/>
    </location>
</feature>
<dbReference type="PANTHER" id="PTHR47338:SF7">
    <property type="entry name" value="ZN(II)2CYS6 TRANSCRIPTION FACTOR (EUROFUNG)"/>
    <property type="match status" value="1"/>
</dbReference>
<dbReference type="PANTHER" id="PTHR47338">
    <property type="entry name" value="ZN(II)2CYS6 TRANSCRIPTION FACTOR (EUROFUNG)-RELATED"/>
    <property type="match status" value="1"/>
</dbReference>
<name>A0A8H4U5P6_9HYPO</name>
<evidence type="ECO:0000256" key="1">
    <source>
        <dbReference type="ARBA" id="ARBA00004123"/>
    </source>
</evidence>
<dbReference type="OrthoDB" id="2563500at2759"/>
<comment type="caution">
    <text evidence="8">The sequence shown here is derived from an EMBL/GenBank/DDBJ whole genome shotgun (WGS) entry which is preliminary data.</text>
</comment>
<dbReference type="InterPro" id="IPR007219">
    <property type="entry name" value="XnlR_reg_dom"/>
</dbReference>
<evidence type="ECO:0000256" key="5">
    <source>
        <dbReference type="ARBA" id="ARBA00023242"/>
    </source>
</evidence>
<evidence type="ECO:0000259" key="7">
    <source>
        <dbReference type="Pfam" id="PF04082"/>
    </source>
</evidence>
<evidence type="ECO:0000256" key="6">
    <source>
        <dbReference type="SAM" id="MobiDB-lite"/>
    </source>
</evidence>
<protein>
    <recommendedName>
        <fullName evidence="7">Xylanolytic transcriptional activator regulatory domain-containing protein</fullName>
    </recommendedName>
</protein>
<accession>A0A8H4U5P6</accession>
<dbReference type="GO" id="GO:0003677">
    <property type="term" value="F:DNA binding"/>
    <property type="evidence" value="ECO:0007669"/>
    <property type="project" value="InterPro"/>
</dbReference>
<organism evidence="8 9">
    <name type="scientific">Fusarium zealandicum</name>
    <dbReference type="NCBI Taxonomy" id="1053134"/>
    <lineage>
        <taxon>Eukaryota</taxon>
        <taxon>Fungi</taxon>
        <taxon>Dikarya</taxon>
        <taxon>Ascomycota</taxon>
        <taxon>Pezizomycotina</taxon>
        <taxon>Sordariomycetes</taxon>
        <taxon>Hypocreomycetidae</taxon>
        <taxon>Hypocreales</taxon>
        <taxon>Nectriaceae</taxon>
        <taxon>Fusarium</taxon>
        <taxon>Fusarium staphyleae species complex</taxon>
    </lineage>
</organism>
<reference evidence="8" key="1">
    <citation type="journal article" date="2020" name="BMC Genomics">
        <title>Correction to: Identification and distribution of gene clusters required for synthesis of sphingolipid metabolism inhibitors in diverse species of the filamentous fungus Fusarium.</title>
        <authorList>
            <person name="Kim H.S."/>
            <person name="Lohmar J.M."/>
            <person name="Busman M."/>
            <person name="Brown D.W."/>
            <person name="Naumann T.A."/>
            <person name="Divon H.H."/>
            <person name="Lysoe E."/>
            <person name="Uhlig S."/>
            <person name="Proctor R.H."/>
        </authorList>
    </citation>
    <scope>NUCLEOTIDE SEQUENCE</scope>
    <source>
        <strain evidence="8">NRRL 22465</strain>
    </source>
</reference>
<feature type="compositionally biased region" description="Low complexity" evidence="6">
    <location>
        <begin position="100"/>
        <end position="116"/>
    </location>
</feature>
<dbReference type="GO" id="GO:0008270">
    <property type="term" value="F:zinc ion binding"/>
    <property type="evidence" value="ECO:0007669"/>
    <property type="project" value="InterPro"/>
</dbReference>
<evidence type="ECO:0000256" key="4">
    <source>
        <dbReference type="ARBA" id="ARBA00023163"/>
    </source>
</evidence>
<proteinExistence type="predicted"/>
<dbReference type="AlphaFoldDB" id="A0A8H4U5P6"/>
<keyword evidence="5" id="KW-0539">Nucleus</keyword>
<dbReference type="CDD" id="cd12148">
    <property type="entry name" value="fungal_TF_MHR"/>
    <property type="match status" value="1"/>
</dbReference>
<dbReference type="GO" id="GO:0005634">
    <property type="term" value="C:nucleus"/>
    <property type="evidence" value="ECO:0007669"/>
    <property type="project" value="UniProtKB-SubCell"/>
</dbReference>
<dbReference type="GO" id="GO:0006351">
    <property type="term" value="P:DNA-templated transcription"/>
    <property type="evidence" value="ECO:0007669"/>
    <property type="project" value="InterPro"/>
</dbReference>
<evidence type="ECO:0000313" key="9">
    <source>
        <dbReference type="Proteomes" id="UP000635477"/>
    </source>
</evidence>
<evidence type="ECO:0000256" key="3">
    <source>
        <dbReference type="ARBA" id="ARBA00023015"/>
    </source>
</evidence>
<keyword evidence="3" id="KW-0805">Transcription regulation</keyword>
<dbReference type="GO" id="GO:0000981">
    <property type="term" value="F:DNA-binding transcription factor activity, RNA polymerase II-specific"/>
    <property type="evidence" value="ECO:0007669"/>
    <property type="project" value="InterPro"/>
</dbReference>
<dbReference type="Pfam" id="PF04082">
    <property type="entry name" value="Fungal_trans"/>
    <property type="match status" value="1"/>
</dbReference>
<dbReference type="EMBL" id="JABEYC010001052">
    <property type="protein sequence ID" value="KAF4969968.1"/>
    <property type="molecule type" value="Genomic_DNA"/>
</dbReference>
<comment type="subcellular location">
    <subcellularLocation>
        <location evidence="1">Nucleus</location>
    </subcellularLocation>
</comment>